<feature type="compositionally biased region" description="Basic and acidic residues" evidence="10">
    <location>
        <begin position="401"/>
        <end position="412"/>
    </location>
</feature>
<evidence type="ECO:0000256" key="6">
    <source>
        <dbReference type="ARBA" id="ARBA00023054"/>
    </source>
</evidence>
<dbReference type="InterPro" id="IPR042541">
    <property type="entry name" value="BART_sf"/>
</dbReference>
<dbReference type="InterPro" id="IPR023379">
    <property type="entry name" value="BART_dom"/>
</dbReference>
<gene>
    <name evidence="12" type="ORF">JTE90_025331</name>
</gene>
<feature type="compositionally biased region" description="Basic and acidic residues" evidence="10">
    <location>
        <begin position="271"/>
        <end position="280"/>
    </location>
</feature>
<evidence type="ECO:0000256" key="1">
    <source>
        <dbReference type="ARBA" id="ARBA00004138"/>
    </source>
</evidence>
<evidence type="ECO:0000256" key="7">
    <source>
        <dbReference type="ARBA" id="ARBA00023069"/>
    </source>
</evidence>
<evidence type="ECO:0000313" key="13">
    <source>
        <dbReference type="Proteomes" id="UP000827092"/>
    </source>
</evidence>
<evidence type="ECO:0000256" key="9">
    <source>
        <dbReference type="ARBA" id="ARBA00031593"/>
    </source>
</evidence>
<name>A0AAV6V6D9_9ARAC</name>
<keyword evidence="8" id="KW-0966">Cell projection</keyword>
<reference evidence="12 13" key="1">
    <citation type="journal article" date="2022" name="Nat. Ecol. Evol.">
        <title>A masculinizing supergene underlies an exaggerated male reproductive morph in a spider.</title>
        <authorList>
            <person name="Hendrickx F."/>
            <person name="De Corte Z."/>
            <person name="Sonet G."/>
            <person name="Van Belleghem S.M."/>
            <person name="Kostlbacher S."/>
            <person name="Vangestel C."/>
        </authorList>
    </citation>
    <scope>NUCLEOTIDE SEQUENCE [LARGE SCALE GENOMIC DNA]</scope>
    <source>
        <strain evidence="12">W744_W776</strain>
    </source>
</reference>
<feature type="domain" description="BART" evidence="11">
    <location>
        <begin position="7"/>
        <end position="120"/>
    </location>
</feature>
<evidence type="ECO:0000259" key="11">
    <source>
        <dbReference type="Pfam" id="PF11527"/>
    </source>
</evidence>
<feature type="region of interest" description="Disordered" evidence="10">
    <location>
        <begin position="191"/>
        <end position="280"/>
    </location>
</feature>
<dbReference type="Gene3D" id="1.20.1520.10">
    <property type="entry name" value="ADP-ribosylation factor-like 2-binding protein, domain"/>
    <property type="match status" value="1"/>
</dbReference>
<dbReference type="Pfam" id="PF11527">
    <property type="entry name" value="ARL2_Bind_BART"/>
    <property type="match status" value="1"/>
</dbReference>
<sequence>MADEHLEWVFDSLVEFLRGPIWNIPVLTFIEQKSVVFEPGAENDEEFKKIHEAYKNLVDFMLGSYMEDLRISPEEFEKSCSVATKKALNQFHQSLFQQVWAADDFEIFKRMMTQKNLQLQLQALEFLTQKRGSVPNCMEPNSVLKDDEKTMEDIIKRAMGDIYEEESTDNASNQSVPADVALHEKIQQEAEKEQELLQQAMKQSVKEKDPDVDIAEEPCNPEETTDENIAKQEEIPNDTVQEEHQNETEHEEHRNNTDDEKKEILNGTENNDEKELNVEDPPQIEKEVIEVHQESNSTHDVDAVVEEDQQDVNSTADVDAEVDSIVVPELPKLSLHSSLPPIEQPKTATKVSPTFLMSEEQNWSEGESTPYEEKAQVEVTVMDMEKRQNYLRQQRDRILAMKKQERSRRLSDADDSVIQARPRSSRAARKVLREDATEAVDPQTLAFRKTLAAKLRSEVIDRND</sequence>
<comment type="similarity">
    <text evidence="3">Belongs to the CFAP36 family.</text>
</comment>
<protein>
    <recommendedName>
        <fullName evidence="4">Cilia- and flagella-associated protein 36</fullName>
    </recommendedName>
    <alternativeName>
        <fullName evidence="9">Coiled-coil domain-containing protein 104</fullName>
    </alternativeName>
</protein>
<dbReference type="GO" id="GO:0097546">
    <property type="term" value="C:ciliary base"/>
    <property type="evidence" value="ECO:0007669"/>
    <property type="project" value="TreeGrafter"/>
</dbReference>
<keyword evidence="7" id="KW-0969">Cilium</keyword>
<feature type="region of interest" description="Disordered" evidence="10">
    <location>
        <begin position="401"/>
        <end position="438"/>
    </location>
</feature>
<organism evidence="12 13">
    <name type="scientific">Oedothorax gibbosus</name>
    <dbReference type="NCBI Taxonomy" id="931172"/>
    <lineage>
        <taxon>Eukaryota</taxon>
        <taxon>Metazoa</taxon>
        <taxon>Ecdysozoa</taxon>
        <taxon>Arthropoda</taxon>
        <taxon>Chelicerata</taxon>
        <taxon>Arachnida</taxon>
        <taxon>Araneae</taxon>
        <taxon>Araneomorphae</taxon>
        <taxon>Entelegynae</taxon>
        <taxon>Araneoidea</taxon>
        <taxon>Linyphiidae</taxon>
        <taxon>Erigoninae</taxon>
        <taxon>Oedothorax</taxon>
    </lineage>
</organism>
<dbReference type="Proteomes" id="UP000827092">
    <property type="component" value="Unassembled WGS sequence"/>
</dbReference>
<feature type="compositionally biased region" description="Basic and acidic residues" evidence="10">
    <location>
        <begin position="241"/>
        <end position="264"/>
    </location>
</feature>
<evidence type="ECO:0000256" key="10">
    <source>
        <dbReference type="SAM" id="MobiDB-lite"/>
    </source>
</evidence>
<dbReference type="PANTHER" id="PTHR21532:SF0">
    <property type="entry name" value="CILIA- AND FLAGELLA-ASSOCIATED PROTEIN 36"/>
    <property type="match status" value="1"/>
</dbReference>
<feature type="compositionally biased region" description="Acidic residues" evidence="10">
    <location>
        <begin position="212"/>
        <end position="226"/>
    </location>
</feature>
<dbReference type="AlphaFoldDB" id="A0AAV6V6D9"/>
<comment type="caution">
    <text evidence="12">The sequence shown here is derived from an EMBL/GenBank/DDBJ whole genome shotgun (WGS) entry which is preliminary data.</text>
</comment>
<keyword evidence="13" id="KW-1185">Reference proteome</keyword>
<evidence type="ECO:0000313" key="12">
    <source>
        <dbReference type="EMBL" id="KAG8192067.1"/>
    </source>
</evidence>
<dbReference type="InterPro" id="IPR038888">
    <property type="entry name" value="CFAP36"/>
</dbReference>
<evidence type="ECO:0000256" key="5">
    <source>
        <dbReference type="ARBA" id="ARBA00022490"/>
    </source>
</evidence>
<accession>A0AAV6V6D9</accession>
<dbReference type="EMBL" id="JAFNEN010000146">
    <property type="protein sequence ID" value="KAG8192067.1"/>
    <property type="molecule type" value="Genomic_DNA"/>
</dbReference>
<keyword evidence="5" id="KW-0963">Cytoplasm</keyword>
<dbReference type="GO" id="GO:0005930">
    <property type="term" value="C:axoneme"/>
    <property type="evidence" value="ECO:0007669"/>
    <property type="project" value="TreeGrafter"/>
</dbReference>
<proteinExistence type="inferred from homology"/>
<dbReference type="PANTHER" id="PTHR21532">
    <property type="entry name" value="PHOSPHODIESTERASE HL"/>
    <property type="match status" value="1"/>
</dbReference>
<comment type="subcellular location">
    <subcellularLocation>
        <location evidence="1">Cell projection</location>
        <location evidence="1">Cilium</location>
    </subcellularLocation>
    <subcellularLocation>
        <location evidence="2">Cytoplasm</location>
    </subcellularLocation>
</comment>
<keyword evidence="6" id="KW-0175">Coiled coil</keyword>
<evidence type="ECO:0000256" key="2">
    <source>
        <dbReference type="ARBA" id="ARBA00004496"/>
    </source>
</evidence>
<evidence type="ECO:0000256" key="8">
    <source>
        <dbReference type="ARBA" id="ARBA00023273"/>
    </source>
</evidence>
<evidence type="ECO:0000256" key="3">
    <source>
        <dbReference type="ARBA" id="ARBA00007460"/>
    </source>
</evidence>
<evidence type="ECO:0000256" key="4">
    <source>
        <dbReference type="ARBA" id="ARBA00021815"/>
    </source>
</evidence>